<reference evidence="1" key="1">
    <citation type="submission" date="2024-02" db="EMBL/GenBank/DDBJ databases">
        <title>Metagenome Assembled Genome of Zalaria obscura JY119.</title>
        <authorList>
            <person name="Vighnesh L."/>
            <person name="Jagadeeshwari U."/>
            <person name="Venkata Ramana C."/>
            <person name="Sasikala C."/>
        </authorList>
    </citation>
    <scope>NUCLEOTIDE SEQUENCE</scope>
    <source>
        <strain evidence="1">JY119</strain>
    </source>
</reference>
<dbReference type="EMBL" id="JAMKPW020000009">
    <property type="protein sequence ID" value="KAK8215075.1"/>
    <property type="molecule type" value="Genomic_DNA"/>
</dbReference>
<dbReference type="Proteomes" id="UP001320706">
    <property type="component" value="Unassembled WGS sequence"/>
</dbReference>
<accession>A0ACC3SJV1</accession>
<evidence type="ECO:0000313" key="2">
    <source>
        <dbReference type="Proteomes" id="UP001320706"/>
    </source>
</evidence>
<comment type="caution">
    <text evidence="1">The sequence shown here is derived from an EMBL/GenBank/DDBJ whole genome shotgun (WGS) entry which is preliminary data.</text>
</comment>
<organism evidence="1 2">
    <name type="scientific">Zalaria obscura</name>
    <dbReference type="NCBI Taxonomy" id="2024903"/>
    <lineage>
        <taxon>Eukaryota</taxon>
        <taxon>Fungi</taxon>
        <taxon>Dikarya</taxon>
        <taxon>Ascomycota</taxon>
        <taxon>Pezizomycotina</taxon>
        <taxon>Dothideomycetes</taxon>
        <taxon>Dothideomycetidae</taxon>
        <taxon>Dothideales</taxon>
        <taxon>Zalariaceae</taxon>
        <taxon>Zalaria</taxon>
    </lineage>
</organism>
<keyword evidence="2" id="KW-1185">Reference proteome</keyword>
<name>A0ACC3SJV1_9PEZI</name>
<gene>
    <name evidence="1" type="ORF">M8818_002085</name>
</gene>
<sequence>MATPTPNSVISALGSVLGYIGAEAATQAVFNTLLWPQRSYGRFCAARMLQLALLGPAGGPLYKASLQVLDTASKRGMFQGHQTGHMLGTAFFPEEDSTVFSRAEGTPESLRSEPSRTNLWQRVVARMPVPLFTVKPSRPDAESGGPPDLQFVRARFPVYHLALTVDELDRKPPDRSFWLKSI</sequence>
<proteinExistence type="predicted"/>
<protein>
    <submittedName>
        <fullName evidence="1">Uncharacterized protein</fullName>
    </submittedName>
</protein>
<evidence type="ECO:0000313" key="1">
    <source>
        <dbReference type="EMBL" id="KAK8215075.1"/>
    </source>
</evidence>